<proteinExistence type="predicted"/>
<evidence type="ECO:0000313" key="4">
    <source>
        <dbReference type="Proteomes" id="UP001165569"/>
    </source>
</evidence>
<dbReference type="EMBL" id="JAMPJT010000022">
    <property type="protein sequence ID" value="MCV9880592.1"/>
    <property type="molecule type" value="Genomic_DNA"/>
</dbReference>
<keyword evidence="3" id="KW-1185">Reference proteome</keyword>
<protein>
    <submittedName>
        <fullName evidence="1">Uncharacterized protein</fullName>
    </submittedName>
</protein>
<organism evidence="1 4">
    <name type="scientific">Brenneria izbisi</name>
    <dbReference type="NCBI Taxonomy" id="2939450"/>
    <lineage>
        <taxon>Bacteria</taxon>
        <taxon>Pseudomonadati</taxon>
        <taxon>Pseudomonadota</taxon>
        <taxon>Gammaproteobacteria</taxon>
        <taxon>Enterobacterales</taxon>
        <taxon>Pectobacteriaceae</taxon>
        <taxon>Brenneria</taxon>
    </lineage>
</organism>
<comment type="caution">
    <text evidence="1">The sequence shown here is derived from an EMBL/GenBank/DDBJ whole genome shotgun (WGS) entry which is preliminary data.</text>
</comment>
<dbReference type="AlphaFoldDB" id="A0AA41Y1C2"/>
<gene>
    <name evidence="1" type="ORF">NC803_17310</name>
    <name evidence="2" type="ORF">NC856_17365</name>
</gene>
<evidence type="ECO:0000313" key="3">
    <source>
        <dbReference type="Proteomes" id="UP001165568"/>
    </source>
</evidence>
<name>A0AA41Y1C2_9GAMM</name>
<dbReference type="EMBL" id="JAMPJU010000023">
    <property type="protein sequence ID" value="MCV9884021.1"/>
    <property type="molecule type" value="Genomic_DNA"/>
</dbReference>
<dbReference type="Proteomes" id="UP001165569">
    <property type="component" value="Unassembled WGS sequence"/>
</dbReference>
<evidence type="ECO:0000313" key="2">
    <source>
        <dbReference type="EMBL" id="MCV9884021.1"/>
    </source>
</evidence>
<sequence length="346" mass="39546">MSIKLTKGYETEEILRNYFLGLGFYVVRGIKFKYKNFDVTDIDLLIFSKESPLIRTRINVDIKNKKTPQAIERFFWAQGVSKILGLDDCLIVTSENRADVLDFGLKHHIRVLDGSFLTRLYKSNKSQSVRITEETLFSNLDIASNNKIGGDWKGKIEKGKSRLIDNISFDSCNAYLKDLKYFFECSLGLSTELQASISLWRAIYITTSHFLISLDYVLREYQTCEHEKRKAVLDLGFKFGNSGKDFTEKVGSIISALAESVIPNSNLKNSLECEFKKLSDSIKSEILAEYFSRPNVNNSLFEMAKQFESFAYQDNIPSPSTLPASSQSVIALLCDFYDLERKKIIF</sequence>
<evidence type="ECO:0000313" key="1">
    <source>
        <dbReference type="EMBL" id="MCV9880592.1"/>
    </source>
</evidence>
<dbReference type="Proteomes" id="UP001165568">
    <property type="component" value="Unassembled WGS sequence"/>
</dbReference>
<accession>A0AA41Y1C2</accession>
<dbReference type="RefSeq" id="WP_264091666.1">
    <property type="nucleotide sequence ID" value="NZ_JAMPJT010000022.1"/>
</dbReference>
<reference evidence="1" key="1">
    <citation type="submission" date="2022-04" db="EMBL/GenBank/DDBJ databases">
        <title>Brenneria sp. isolated from walnut trees in Serbia.</title>
        <authorList>
            <person name="Gasic K."/>
            <person name="Zlatkovic N."/>
            <person name="Kuzmanovic N."/>
        </authorList>
    </citation>
    <scope>NUCLEOTIDE SEQUENCE</scope>
    <source>
        <strain evidence="2">KBI 423</strain>
        <strain evidence="1">KBI 447</strain>
    </source>
</reference>